<reference evidence="5" key="2">
    <citation type="submission" date="2014-06" db="EMBL/GenBank/DDBJ databases">
        <authorList>
            <person name="Foray V.V."/>
        </authorList>
    </citation>
    <scope>NUCLEOTIDE SEQUENCE</scope>
    <source>
        <strain evidence="5">CWBI-2.3</strain>
        <plasmid evidence="6">pSsAf2.3-2</plasmid>
    </source>
</reference>
<keyword evidence="6" id="KW-0614">Plasmid</keyword>
<dbReference type="GO" id="GO:0005524">
    <property type="term" value="F:ATP binding"/>
    <property type="evidence" value="ECO:0007669"/>
    <property type="project" value="UniProtKB-KW"/>
</dbReference>
<proteinExistence type="inferred from homology"/>
<dbReference type="EMBL" id="CP050855">
    <property type="protein sequence ID" value="QLH62378.1"/>
    <property type="molecule type" value="Genomic_DNA"/>
</dbReference>
<gene>
    <name evidence="5" type="primary">tadA</name>
    <name evidence="5" type="ORF">SYMBAF_04720</name>
    <name evidence="6" type="ORF">SYMBAF_17060</name>
</gene>
<dbReference type="PANTHER" id="PTHR30258:SF3">
    <property type="entry name" value="SLL1921 PROTEIN"/>
    <property type="match status" value="1"/>
</dbReference>
<organism evidence="5 7">
    <name type="scientific">Serratia symbiotica</name>
    <dbReference type="NCBI Taxonomy" id="138074"/>
    <lineage>
        <taxon>Bacteria</taxon>
        <taxon>Pseudomonadati</taxon>
        <taxon>Pseudomonadota</taxon>
        <taxon>Gammaproteobacteria</taxon>
        <taxon>Enterobacterales</taxon>
        <taxon>Yersiniaceae</taxon>
        <taxon>Serratia</taxon>
    </lineage>
</organism>
<comment type="similarity">
    <text evidence="1">Belongs to the GSP E family.</text>
</comment>
<reference evidence="5 7" key="1">
    <citation type="journal article" date="2014" name="Genome Announc.">
        <title>Whole-Genome Sequence of Serratia symbiotica Strain CWBI-2.3T, a Free-Living Symbiont of the Black Bean Aphid Aphis fabae.</title>
        <authorList>
            <person name="Foray V."/>
            <person name="Grigorescu A.S."/>
            <person name="Sabri A."/>
            <person name="Haubruge E."/>
            <person name="Lognay G."/>
            <person name="Francis F."/>
            <person name="Fauconnier M.L."/>
            <person name="Hance T."/>
            <person name="Thonart P."/>
        </authorList>
    </citation>
    <scope>NUCLEOTIDE SEQUENCE [LARGE SCALE GENOMIC DNA]</scope>
    <source>
        <strain evidence="5">CWBI-2.3</strain>
        <plasmid evidence="6 7">pSsAf2.3-2</plasmid>
    </source>
</reference>
<dbReference type="GO" id="GO:0016887">
    <property type="term" value="F:ATP hydrolysis activity"/>
    <property type="evidence" value="ECO:0007669"/>
    <property type="project" value="TreeGrafter"/>
</dbReference>
<name>A0A068Z8P9_9GAMM</name>
<evidence type="ECO:0000313" key="5">
    <source>
        <dbReference type="EMBL" id="QLH62378.1"/>
    </source>
</evidence>
<evidence type="ECO:0000259" key="4">
    <source>
        <dbReference type="Pfam" id="PF00437"/>
    </source>
</evidence>
<evidence type="ECO:0000256" key="1">
    <source>
        <dbReference type="ARBA" id="ARBA00006611"/>
    </source>
</evidence>
<sequence length="313" mass="34113">MIATTLREADFIDLYLGEDYAEIKGMVGATGFLVPVPAPLMDDVRQLHKRCTDQHRDAGRNEFSCFYDQRLYRATVSQDLFGRTDMVLRQTPASIPAFSDVPLSTPLRRSVELPGASGLFLIAGEMGAGKTSTAAAVLRHRIAHTGQLGVSIEDPAETLLQGRHGKGRCIQLEVRENEGYASATRKAYRMGASAFLLGEIRDGATAHEVLKASLSMFVVSTIHASSVIEALERYVMFCEEVSPTARSTIASTLYVLAHQTLRITPDSNRRQVDITGFNLRNTSAAATIKAKIASGSFPALSDQFSSLTYDFEG</sequence>
<accession>A0A068Z8P9</accession>
<dbReference type="Pfam" id="PF00437">
    <property type="entry name" value="T2SSE"/>
    <property type="match status" value="1"/>
</dbReference>
<dbReference type="GeneID" id="93738185"/>
<dbReference type="Proteomes" id="UP000042738">
    <property type="component" value="Plasmid pSsAf2.3-2"/>
</dbReference>
<dbReference type="PANTHER" id="PTHR30258">
    <property type="entry name" value="TYPE II SECRETION SYSTEM PROTEIN GSPE-RELATED"/>
    <property type="match status" value="1"/>
</dbReference>
<reference evidence="5" key="3">
    <citation type="submission" date="2020-04" db="EMBL/GenBank/DDBJ databases">
        <title>Genomic Insight into Nascent Stage of Mutualistic Insect Bacterial Symbioses through the Bacterial Symbiont Serratia symbiotica.</title>
        <authorList>
            <person name="Renoz F."/>
            <person name="Foray V."/>
            <person name="Ambroise J."/>
            <person name="Baa-Puyoulet P."/>
            <person name="Bearzatto B."/>
            <person name="Mendez G.L."/>
            <person name="Vanderpoorten A."/>
            <person name="Mahillon J."/>
            <person name="Gala J.-L."/>
            <person name="Calevro F."/>
            <person name="Hance T."/>
        </authorList>
    </citation>
    <scope>NUCLEOTIDE SEQUENCE</scope>
    <source>
        <strain evidence="5">CWBI-2.3</strain>
        <plasmid evidence="6">pSsAf2.3-2</plasmid>
    </source>
</reference>
<dbReference type="Proteomes" id="UP000042738">
    <property type="component" value="Chromosome"/>
</dbReference>
<dbReference type="SUPFAM" id="SSF52540">
    <property type="entry name" value="P-loop containing nucleoside triphosphate hydrolases"/>
    <property type="match status" value="1"/>
</dbReference>
<dbReference type="GO" id="GO:0005886">
    <property type="term" value="C:plasma membrane"/>
    <property type="evidence" value="ECO:0007669"/>
    <property type="project" value="TreeGrafter"/>
</dbReference>
<evidence type="ECO:0000313" key="6">
    <source>
        <dbReference type="EMBL" id="QLH64535.1"/>
    </source>
</evidence>
<dbReference type="EMBL" id="CP050857">
    <property type="protein sequence ID" value="QLH64535.1"/>
    <property type="molecule type" value="Genomic_DNA"/>
</dbReference>
<geneLocation type="plasmid" evidence="6 7">
    <name>pSsAf2.3-2</name>
</geneLocation>
<evidence type="ECO:0000256" key="2">
    <source>
        <dbReference type="ARBA" id="ARBA00022741"/>
    </source>
</evidence>
<dbReference type="STRING" id="138074.SYMBAF_70071"/>
<keyword evidence="2" id="KW-0547">Nucleotide-binding</keyword>
<evidence type="ECO:0000313" key="7">
    <source>
        <dbReference type="Proteomes" id="UP000042738"/>
    </source>
</evidence>
<dbReference type="AlphaFoldDB" id="A0A068Z8P9"/>
<dbReference type="RefSeq" id="WP_040266450.1">
    <property type="nucleotide sequence ID" value="NZ_CP050855.1"/>
</dbReference>
<dbReference type="InterPro" id="IPR001482">
    <property type="entry name" value="T2SS/T4SS_dom"/>
</dbReference>
<dbReference type="Gene3D" id="3.40.50.300">
    <property type="entry name" value="P-loop containing nucleotide triphosphate hydrolases"/>
    <property type="match status" value="1"/>
</dbReference>
<dbReference type="InterPro" id="IPR027417">
    <property type="entry name" value="P-loop_NTPase"/>
</dbReference>
<protein>
    <submittedName>
        <fullName evidence="5">Flp pilus assembly complex ATPase component TadA</fullName>
    </submittedName>
</protein>
<feature type="domain" description="Bacterial type II secretion system protein E" evidence="4">
    <location>
        <begin position="116"/>
        <end position="280"/>
    </location>
</feature>
<keyword evidence="3" id="KW-0067">ATP-binding</keyword>
<evidence type="ECO:0000256" key="3">
    <source>
        <dbReference type="ARBA" id="ARBA00022840"/>
    </source>
</evidence>